<accession>A0A934VST4</accession>
<evidence type="ECO:0000313" key="2">
    <source>
        <dbReference type="EMBL" id="MBK1884661.1"/>
    </source>
</evidence>
<evidence type="ECO:0000313" key="3">
    <source>
        <dbReference type="Proteomes" id="UP000603141"/>
    </source>
</evidence>
<comment type="caution">
    <text evidence="2">The sequence shown here is derived from an EMBL/GenBank/DDBJ whole genome shotgun (WGS) entry which is preliminary data.</text>
</comment>
<proteinExistence type="predicted"/>
<feature type="coiled-coil region" evidence="1">
    <location>
        <begin position="209"/>
        <end position="241"/>
    </location>
</feature>
<feature type="coiled-coil region" evidence="1">
    <location>
        <begin position="83"/>
        <end position="110"/>
    </location>
</feature>
<keyword evidence="3" id="KW-1185">Reference proteome</keyword>
<dbReference type="AlphaFoldDB" id="A0A934VST4"/>
<evidence type="ECO:0008006" key="4">
    <source>
        <dbReference type="Google" id="ProtNLM"/>
    </source>
</evidence>
<evidence type="ECO:0000256" key="1">
    <source>
        <dbReference type="SAM" id="Coils"/>
    </source>
</evidence>
<sequence length="330" mass="37163">MTETQLIEVPLEIEVKGEVVASNVKRFREMVTAALAGINRDLKSDEDFGQAEITVKGLCDAEKRVEASKEKALADAESLYALFADLDDTKEEIRKARVDLENQIKKRKEEVKSELVKEALASLDVDPGLARSTYLTGLENAVKGKRNLESMKKALRIATETYRANLTKSREILNRFEKAHGTDLIMDRRELEVKAPGEVEAELRRRWDLKKAEDEKRKAREEAEAAKAETARLKLEAAEANKPPAPPVNPAAKAYRDKIGAGPWEEPEKEQKTATAVALTEHEEWEQVRKALLASFAPIKAMKEKLQFSRNQAKLQGFANAVNTAWREWV</sequence>
<keyword evidence="1" id="KW-0175">Coiled coil</keyword>
<protein>
    <recommendedName>
        <fullName evidence="4">DUF1351 domain-containing protein</fullName>
    </recommendedName>
</protein>
<name>A0A934VST4_9BACT</name>
<dbReference type="EMBL" id="JAENIJ010000071">
    <property type="protein sequence ID" value="MBK1884661.1"/>
    <property type="molecule type" value="Genomic_DNA"/>
</dbReference>
<organism evidence="2 3">
    <name type="scientific">Luteolibacter pohnpeiensis</name>
    <dbReference type="NCBI Taxonomy" id="454153"/>
    <lineage>
        <taxon>Bacteria</taxon>
        <taxon>Pseudomonadati</taxon>
        <taxon>Verrucomicrobiota</taxon>
        <taxon>Verrucomicrobiia</taxon>
        <taxon>Verrucomicrobiales</taxon>
        <taxon>Verrucomicrobiaceae</taxon>
        <taxon>Luteolibacter</taxon>
    </lineage>
</organism>
<gene>
    <name evidence="2" type="ORF">JIN85_19780</name>
</gene>
<reference evidence="2" key="1">
    <citation type="submission" date="2021-01" db="EMBL/GenBank/DDBJ databases">
        <title>Modified the classification status of verrucomicrobia.</title>
        <authorList>
            <person name="Feng X."/>
        </authorList>
    </citation>
    <scope>NUCLEOTIDE SEQUENCE</scope>
    <source>
        <strain evidence="2">KCTC 22041</strain>
    </source>
</reference>
<dbReference type="RefSeq" id="WP_200274067.1">
    <property type="nucleotide sequence ID" value="NZ_JAENIJ010000071.1"/>
</dbReference>
<dbReference type="Proteomes" id="UP000603141">
    <property type="component" value="Unassembled WGS sequence"/>
</dbReference>